<reference evidence="3" key="1">
    <citation type="submission" date="2016-11" db="EMBL/GenBank/DDBJ databases">
        <authorList>
            <person name="Varghese N."/>
            <person name="Submissions S."/>
        </authorList>
    </citation>
    <scope>NUCLEOTIDE SEQUENCE [LARGE SCALE GENOMIC DNA]</scope>
    <source>
        <strain evidence="3">DSM 29440</strain>
    </source>
</reference>
<feature type="transmembrane region" description="Helical" evidence="1">
    <location>
        <begin position="20"/>
        <end position="39"/>
    </location>
</feature>
<dbReference type="RefSeq" id="WP_074254707.1">
    <property type="nucleotide sequence ID" value="NZ_FSRL01000001.1"/>
</dbReference>
<name>A0A1N6EAU2_9RHOB</name>
<evidence type="ECO:0000313" key="2">
    <source>
        <dbReference type="EMBL" id="SIN80150.1"/>
    </source>
</evidence>
<dbReference type="AlphaFoldDB" id="A0A1N6EAU2"/>
<evidence type="ECO:0008006" key="4">
    <source>
        <dbReference type="Google" id="ProtNLM"/>
    </source>
</evidence>
<keyword evidence="1" id="KW-0472">Membrane</keyword>
<keyword evidence="3" id="KW-1185">Reference proteome</keyword>
<dbReference type="EMBL" id="FSRL01000001">
    <property type="protein sequence ID" value="SIN80150.1"/>
    <property type="molecule type" value="Genomic_DNA"/>
</dbReference>
<proteinExistence type="predicted"/>
<accession>A0A1N6EAU2</accession>
<gene>
    <name evidence="2" type="ORF">SAMN05444002_0530</name>
</gene>
<keyword evidence="1" id="KW-0812">Transmembrane</keyword>
<dbReference type="STRING" id="1217970.SAMN05444002_0530"/>
<sequence length="61" mass="6345">MIKFLSRFSRDDSGAVTVDWVVLTAAIVGLGIAVIAMIAQGATQTSGSIGNVLGSMEVQQY</sequence>
<protein>
    <recommendedName>
        <fullName evidence="4">Pilus assembly protein</fullName>
    </recommendedName>
</protein>
<evidence type="ECO:0000313" key="3">
    <source>
        <dbReference type="Proteomes" id="UP000184932"/>
    </source>
</evidence>
<keyword evidence="1" id="KW-1133">Transmembrane helix</keyword>
<evidence type="ECO:0000256" key="1">
    <source>
        <dbReference type="SAM" id="Phobius"/>
    </source>
</evidence>
<dbReference type="Proteomes" id="UP000184932">
    <property type="component" value="Unassembled WGS sequence"/>
</dbReference>
<organism evidence="2 3">
    <name type="scientific">Vannielia litorea</name>
    <dbReference type="NCBI Taxonomy" id="1217970"/>
    <lineage>
        <taxon>Bacteria</taxon>
        <taxon>Pseudomonadati</taxon>
        <taxon>Pseudomonadota</taxon>
        <taxon>Alphaproteobacteria</taxon>
        <taxon>Rhodobacterales</taxon>
        <taxon>Paracoccaceae</taxon>
        <taxon>Vannielia</taxon>
    </lineage>
</organism>